<evidence type="ECO:0000313" key="6">
    <source>
        <dbReference type="Proteomes" id="UP000275267"/>
    </source>
</evidence>
<evidence type="ECO:0000256" key="2">
    <source>
        <dbReference type="ARBA" id="ARBA00022737"/>
    </source>
</evidence>
<name>A0A3L6PK90_PANMI</name>
<evidence type="ECO:0000256" key="1">
    <source>
        <dbReference type="ARBA" id="ARBA00022729"/>
    </source>
</evidence>
<evidence type="ECO:0000313" key="5">
    <source>
        <dbReference type="EMBL" id="RLM58045.1"/>
    </source>
</evidence>
<reference evidence="6" key="1">
    <citation type="journal article" date="2019" name="Nat. Commun.">
        <title>The genome of broomcorn millet.</title>
        <authorList>
            <person name="Zou C."/>
            <person name="Miki D."/>
            <person name="Li D."/>
            <person name="Tang Q."/>
            <person name="Xiao L."/>
            <person name="Rajput S."/>
            <person name="Deng P."/>
            <person name="Jia W."/>
            <person name="Huang R."/>
            <person name="Zhang M."/>
            <person name="Sun Y."/>
            <person name="Hu J."/>
            <person name="Fu X."/>
            <person name="Schnable P.S."/>
            <person name="Li F."/>
            <person name="Zhang H."/>
            <person name="Feng B."/>
            <person name="Zhu X."/>
            <person name="Liu R."/>
            <person name="Schnable J.C."/>
            <person name="Zhu J.-K."/>
            <person name="Zhang H."/>
        </authorList>
    </citation>
    <scope>NUCLEOTIDE SEQUENCE [LARGE SCALE GENOMIC DNA]</scope>
</reference>
<keyword evidence="2" id="KW-0677">Repeat</keyword>
<evidence type="ECO:0000259" key="4">
    <source>
        <dbReference type="PROSITE" id="PS51473"/>
    </source>
</evidence>
<keyword evidence="1" id="KW-0732">Signal</keyword>
<dbReference type="InterPro" id="IPR002902">
    <property type="entry name" value="GNK2"/>
</dbReference>
<dbReference type="Pfam" id="PF01657">
    <property type="entry name" value="Stress-antifung"/>
    <property type="match status" value="1"/>
</dbReference>
<dbReference type="OrthoDB" id="10440064at2759"/>
<feature type="domain" description="Gnk2-homologous" evidence="4">
    <location>
        <begin position="1"/>
        <end position="109"/>
    </location>
</feature>
<feature type="region of interest" description="Disordered" evidence="3">
    <location>
        <begin position="109"/>
        <end position="129"/>
    </location>
</feature>
<proteinExistence type="predicted"/>
<dbReference type="GO" id="GO:0016301">
    <property type="term" value="F:kinase activity"/>
    <property type="evidence" value="ECO:0007669"/>
    <property type="project" value="UniProtKB-KW"/>
</dbReference>
<accession>A0A3L6PK90</accession>
<comment type="caution">
    <text evidence="5">The sequence shown here is derived from an EMBL/GenBank/DDBJ whole genome shotgun (WGS) entry which is preliminary data.</text>
</comment>
<protein>
    <submittedName>
        <fullName evidence="5">Cysteine-rich receptor-like protein kinase 15</fullName>
    </submittedName>
</protein>
<organism evidence="5 6">
    <name type="scientific">Panicum miliaceum</name>
    <name type="common">Proso millet</name>
    <name type="synonym">Broomcorn millet</name>
    <dbReference type="NCBI Taxonomy" id="4540"/>
    <lineage>
        <taxon>Eukaryota</taxon>
        <taxon>Viridiplantae</taxon>
        <taxon>Streptophyta</taxon>
        <taxon>Embryophyta</taxon>
        <taxon>Tracheophyta</taxon>
        <taxon>Spermatophyta</taxon>
        <taxon>Magnoliopsida</taxon>
        <taxon>Liliopsida</taxon>
        <taxon>Poales</taxon>
        <taxon>Poaceae</taxon>
        <taxon>PACMAD clade</taxon>
        <taxon>Panicoideae</taxon>
        <taxon>Panicodae</taxon>
        <taxon>Paniceae</taxon>
        <taxon>Panicinae</taxon>
        <taxon>Panicum</taxon>
        <taxon>Panicum sect. Panicum</taxon>
    </lineage>
</organism>
<keyword evidence="6" id="KW-1185">Reference proteome</keyword>
<dbReference type="InterPro" id="IPR038408">
    <property type="entry name" value="GNK2_sf"/>
</dbReference>
<evidence type="ECO:0000256" key="3">
    <source>
        <dbReference type="SAM" id="MobiDB-lite"/>
    </source>
</evidence>
<sequence>MLPGWDSLNQAQTKNITQIFRSMLTGIVGQVLSMTAHYAAIHVDTDDGISNNVVPGLYCLAQCAPDLVEDLCYNCLTNFSDLAAANFAGRCNLRYDTDKFFAGEPTWSSGSSSAAPSPAPQLAPLPPLSERRSRQTFPFFNIIY</sequence>
<dbReference type="STRING" id="4540.A0A3L6PK90"/>
<dbReference type="PROSITE" id="PS51473">
    <property type="entry name" value="GNK2"/>
    <property type="match status" value="1"/>
</dbReference>
<dbReference type="EMBL" id="PQIB02000017">
    <property type="protein sequence ID" value="RLM58045.1"/>
    <property type="molecule type" value="Genomic_DNA"/>
</dbReference>
<feature type="compositionally biased region" description="Pro residues" evidence="3">
    <location>
        <begin position="117"/>
        <end position="127"/>
    </location>
</feature>
<dbReference type="AlphaFoldDB" id="A0A3L6PK90"/>
<gene>
    <name evidence="5" type="ORF">C2845_PM18G10630</name>
</gene>
<dbReference type="Gene3D" id="3.30.430.20">
    <property type="entry name" value="Gnk2 domain, C-X8-C-X2-C motif"/>
    <property type="match status" value="1"/>
</dbReference>
<dbReference type="Proteomes" id="UP000275267">
    <property type="component" value="Unassembled WGS sequence"/>
</dbReference>